<dbReference type="SUPFAM" id="SSF51735">
    <property type="entry name" value="NAD(P)-binding Rossmann-fold domains"/>
    <property type="match status" value="1"/>
</dbReference>
<evidence type="ECO:0000313" key="4">
    <source>
        <dbReference type="Proteomes" id="UP000622610"/>
    </source>
</evidence>
<evidence type="ECO:0000259" key="2">
    <source>
        <dbReference type="Pfam" id="PF22725"/>
    </source>
</evidence>
<keyword evidence="4" id="KW-1185">Reference proteome</keyword>
<protein>
    <submittedName>
        <fullName evidence="3">Dehydrogenase</fullName>
    </submittedName>
</protein>
<dbReference type="Gene3D" id="3.30.360.10">
    <property type="entry name" value="Dihydrodipicolinate Reductase, domain 2"/>
    <property type="match status" value="1"/>
</dbReference>
<feature type="domain" description="Gfo/Idh/MocA-like oxidoreductase N-terminal" evidence="1">
    <location>
        <begin position="1"/>
        <end position="118"/>
    </location>
</feature>
<feature type="domain" description="GFO/IDH/MocA-like oxidoreductase" evidence="2">
    <location>
        <begin position="127"/>
        <end position="247"/>
    </location>
</feature>
<dbReference type="InterPro" id="IPR036291">
    <property type="entry name" value="NAD(P)-bd_dom_sf"/>
</dbReference>
<dbReference type="GO" id="GO:0000166">
    <property type="term" value="F:nucleotide binding"/>
    <property type="evidence" value="ECO:0007669"/>
    <property type="project" value="InterPro"/>
</dbReference>
<evidence type="ECO:0000313" key="3">
    <source>
        <dbReference type="EMBL" id="GGI65317.1"/>
    </source>
</evidence>
<organism evidence="3 4">
    <name type="scientific">Enterococcus alcedinis</name>
    <dbReference type="NCBI Taxonomy" id="1274384"/>
    <lineage>
        <taxon>Bacteria</taxon>
        <taxon>Bacillati</taxon>
        <taxon>Bacillota</taxon>
        <taxon>Bacilli</taxon>
        <taxon>Lactobacillales</taxon>
        <taxon>Enterococcaceae</taxon>
        <taxon>Enterococcus</taxon>
    </lineage>
</organism>
<dbReference type="Pfam" id="PF22725">
    <property type="entry name" value="GFO_IDH_MocA_C3"/>
    <property type="match status" value="1"/>
</dbReference>
<evidence type="ECO:0000259" key="1">
    <source>
        <dbReference type="Pfam" id="PF01408"/>
    </source>
</evidence>
<reference evidence="3" key="2">
    <citation type="submission" date="2020-09" db="EMBL/GenBank/DDBJ databases">
        <authorList>
            <person name="Sun Q."/>
            <person name="Sedlacek I."/>
        </authorList>
    </citation>
    <scope>NUCLEOTIDE SEQUENCE</scope>
    <source>
        <strain evidence="3">CCM 8433</strain>
    </source>
</reference>
<accession>A0A917N615</accession>
<proteinExistence type="predicted"/>
<dbReference type="PANTHER" id="PTHR43377:SF1">
    <property type="entry name" value="BILIVERDIN REDUCTASE A"/>
    <property type="match status" value="1"/>
</dbReference>
<dbReference type="AlphaFoldDB" id="A0A917N615"/>
<dbReference type="InterPro" id="IPR000683">
    <property type="entry name" value="Gfo/Idh/MocA-like_OxRdtase_N"/>
</dbReference>
<name>A0A917N615_9ENTE</name>
<dbReference type="Gene3D" id="3.40.50.720">
    <property type="entry name" value="NAD(P)-binding Rossmann-like Domain"/>
    <property type="match status" value="1"/>
</dbReference>
<reference evidence="3" key="1">
    <citation type="journal article" date="2014" name="Int. J. Syst. Evol. Microbiol.">
        <title>Complete genome sequence of Corynebacterium casei LMG S-19264T (=DSM 44701T), isolated from a smear-ripened cheese.</title>
        <authorList>
            <consortium name="US DOE Joint Genome Institute (JGI-PGF)"/>
            <person name="Walter F."/>
            <person name="Albersmeier A."/>
            <person name="Kalinowski J."/>
            <person name="Ruckert C."/>
        </authorList>
    </citation>
    <scope>NUCLEOTIDE SEQUENCE</scope>
    <source>
        <strain evidence="3">CCM 8433</strain>
    </source>
</reference>
<sequence length="334" mass="37537">MKVGIIGCAHMQAKIYCQALQSLGVEITGVFDRNPLRGTTFAKELGIPFFPSLEKILKSPMDTALICSENSLHYDYTLACAYHKRHVIVENPLALNAEDAKRMILTCEENNVKLLVAHPVRYAQTIRDLKAIYDAGQLGKVLAIVGTNHGKNPGGWFIDKELSGGGALLDHTVHLVDLSKWLFGFEIDSIYARTNSHNYEDIEDSALLHIHFTNGVFMSLDTSWNRPDNYPIWGDAALKIVTEKGTVYVDGFGRRSDIYLADQPAMNHLYEIDMNTTMLADFKRCIEEDLPAPVTGLDGLYPVEIANFAYQSARMKKRIILNQKNKIEEQETKQ</sequence>
<dbReference type="InterPro" id="IPR055170">
    <property type="entry name" value="GFO_IDH_MocA-like_dom"/>
</dbReference>
<gene>
    <name evidence="3" type="ORF">GCM10011482_09710</name>
</gene>
<dbReference type="PANTHER" id="PTHR43377">
    <property type="entry name" value="BILIVERDIN REDUCTASE A"/>
    <property type="match status" value="1"/>
</dbReference>
<dbReference type="Pfam" id="PF01408">
    <property type="entry name" value="GFO_IDH_MocA"/>
    <property type="match status" value="1"/>
</dbReference>
<dbReference type="InterPro" id="IPR051450">
    <property type="entry name" value="Gfo/Idh/MocA_Oxidoreductases"/>
</dbReference>
<comment type="caution">
    <text evidence="3">The sequence shown here is derived from an EMBL/GenBank/DDBJ whole genome shotgun (WGS) entry which is preliminary data.</text>
</comment>
<dbReference type="RefSeq" id="WP_188367155.1">
    <property type="nucleotide sequence ID" value="NZ_BMDT01000003.1"/>
</dbReference>
<dbReference type="SUPFAM" id="SSF55347">
    <property type="entry name" value="Glyceraldehyde-3-phosphate dehydrogenase-like, C-terminal domain"/>
    <property type="match status" value="1"/>
</dbReference>
<dbReference type="EMBL" id="BMDT01000003">
    <property type="protein sequence ID" value="GGI65317.1"/>
    <property type="molecule type" value="Genomic_DNA"/>
</dbReference>
<dbReference type="Proteomes" id="UP000622610">
    <property type="component" value="Unassembled WGS sequence"/>
</dbReference>